<protein>
    <submittedName>
        <fullName evidence="2">Uncharacterized protein</fullName>
    </submittedName>
</protein>
<feature type="compositionally biased region" description="Polar residues" evidence="1">
    <location>
        <begin position="589"/>
        <end position="601"/>
    </location>
</feature>
<dbReference type="EMBL" id="BQXS01010227">
    <property type="protein sequence ID" value="GKT33364.1"/>
    <property type="molecule type" value="Genomic_DNA"/>
</dbReference>
<evidence type="ECO:0000313" key="2">
    <source>
        <dbReference type="EMBL" id="GKT33364.1"/>
    </source>
</evidence>
<proteinExistence type="predicted"/>
<evidence type="ECO:0000256" key="1">
    <source>
        <dbReference type="SAM" id="MobiDB-lite"/>
    </source>
</evidence>
<keyword evidence="3" id="KW-1185">Reference proteome</keyword>
<dbReference type="Proteomes" id="UP001057375">
    <property type="component" value="Unassembled WGS sequence"/>
</dbReference>
<comment type="caution">
    <text evidence="2">The sequence shown here is derived from an EMBL/GenBank/DDBJ whole genome shotgun (WGS) entry which is preliminary data.</text>
</comment>
<reference evidence="2" key="1">
    <citation type="submission" date="2022-03" db="EMBL/GenBank/DDBJ databases">
        <title>Draft genome sequence of Aduncisulcus paluster, a free-living microaerophilic Fornicata.</title>
        <authorList>
            <person name="Yuyama I."/>
            <person name="Kume K."/>
            <person name="Tamura T."/>
            <person name="Inagaki Y."/>
            <person name="Hashimoto T."/>
        </authorList>
    </citation>
    <scope>NUCLEOTIDE SEQUENCE</scope>
    <source>
        <strain evidence="2">NY0171</strain>
    </source>
</reference>
<organism evidence="2 3">
    <name type="scientific">Aduncisulcus paluster</name>
    <dbReference type="NCBI Taxonomy" id="2918883"/>
    <lineage>
        <taxon>Eukaryota</taxon>
        <taxon>Metamonada</taxon>
        <taxon>Carpediemonas-like organisms</taxon>
        <taxon>Aduncisulcus</taxon>
    </lineage>
</organism>
<gene>
    <name evidence="2" type="ORF">ADUPG1_007298</name>
</gene>
<name>A0ABQ5KLJ0_9EUKA</name>
<feature type="region of interest" description="Disordered" evidence="1">
    <location>
        <begin position="589"/>
        <end position="615"/>
    </location>
</feature>
<accession>A0ABQ5KLJ0</accession>
<evidence type="ECO:0000313" key="3">
    <source>
        <dbReference type="Proteomes" id="UP001057375"/>
    </source>
</evidence>
<sequence>MIKKEEEEEITRKKKRSIMNSLLSFAQEGQALRFFQLCSSSTLQEDEIQLVEFYKEFVESCLVDPHKKRKTFRLFVQKPLEEADNEVDSSVSFPPPSLPRFSSFSSVFSTHLIPRLSLCSYFPAHVLVALIDRENELVNSKISSYLSSFVKKAGIYPTQNSNPIVYVKNVCSSLCEAFHAHYRRTHKQANSLADFIMISSELDAKITSLIHFLSSCMYSVCVGVCESVVDADVDESVITLITSVTQVYSEFLKHFLALPSYFESEFRVCRCVEDVLANASHTLYKLKKRLRRISLPSSGSQPRRYELAVKCKDYTKQCMFTMIRFIKPHIKNFFSSLSTVSQCVSFTLPCIDCPSFSLILTSSLPFSTYSQHVCESINLFMHNDANAFSSSSVNPEDLVLFGGDYYLRTQHSPFNSSFYRFCNIQRDLMTFLSSTISHAGTKYCGASPFLVFALINYISNIIAKIHPEEIPRTEVREIFEKVFLTFSDGIVCASESISMYDSLDGIVSFGSESIPKPHSELVLSCAALSVASIVIPVSVCMCGNLFRLSSKNEEECMAFLSRITEPPPAPSLSSLSMCRDVEISDQGNPLASLSADHTPSSARHRHSVGFRRGQPSRGLSMIDIAHAGASSASTHGSSASAPGSSFSQSPLTPRIATRILQDRARCVLECVNASELVLQSWLKRACVKYIGVQCVIEKLEMMVDAFAPIQSHSMLVKRIKAYFGA</sequence>